<dbReference type="EMBL" id="AGCU01001620">
    <property type="status" value="NOT_ANNOTATED_CDS"/>
    <property type="molecule type" value="Genomic_DNA"/>
</dbReference>
<sequence>MKTSFTEGKCDEEQGGASLHNSSSQLLTQDPRAQARIWSPFTGAFAAILCVSLVAVVVVAVVAFKLLFSPADPPAPTCPEDWIHFGGKCYLFSKAEGDWATGQKNCSSLGASLVGIHTQADLEFLMQNKSSSSYWIGLRKEPGQPWKWVDGTAFNS</sequence>
<evidence type="ECO:0000313" key="6">
    <source>
        <dbReference type="Ensembl" id="ENSPSIP00000015997.1"/>
    </source>
</evidence>
<dbReference type="CDD" id="cd03593">
    <property type="entry name" value="CLECT_NK_receptors_like"/>
    <property type="match status" value="1"/>
</dbReference>
<evidence type="ECO:0000256" key="2">
    <source>
        <dbReference type="ARBA" id="ARBA00022734"/>
    </source>
</evidence>
<dbReference type="HOGENOM" id="CLU_1690847_0_0_1"/>
<dbReference type="InterPro" id="IPR016187">
    <property type="entry name" value="CTDL_fold"/>
</dbReference>
<dbReference type="PROSITE" id="PS50041">
    <property type="entry name" value="C_TYPE_LECTIN_2"/>
    <property type="match status" value="1"/>
</dbReference>
<evidence type="ECO:0000256" key="1">
    <source>
        <dbReference type="ARBA" id="ARBA00004401"/>
    </source>
</evidence>
<dbReference type="GeneTree" id="ENSGT00940000162705"/>
<dbReference type="GO" id="GO:0030246">
    <property type="term" value="F:carbohydrate binding"/>
    <property type="evidence" value="ECO:0007669"/>
    <property type="project" value="UniProtKB-KW"/>
</dbReference>
<dbReference type="InterPro" id="IPR033992">
    <property type="entry name" value="NKR-like_CTLD"/>
</dbReference>
<reference evidence="7" key="2">
    <citation type="journal article" date="2013" name="Nat. Genet.">
        <title>The draft genomes of soft-shell turtle and green sea turtle yield insights into the development and evolution of the turtle-specific body plan.</title>
        <authorList>
            <person name="Wang Z."/>
            <person name="Pascual-Anaya J."/>
            <person name="Zadissa A."/>
            <person name="Li W."/>
            <person name="Niimura Y."/>
            <person name="Huang Z."/>
            <person name="Li C."/>
            <person name="White S."/>
            <person name="Xiong Z."/>
            <person name="Fang D."/>
            <person name="Wang B."/>
            <person name="Ming Y."/>
            <person name="Chen Y."/>
            <person name="Zheng Y."/>
            <person name="Kuraku S."/>
            <person name="Pignatelli M."/>
            <person name="Herrero J."/>
            <person name="Beal K."/>
            <person name="Nozawa M."/>
            <person name="Li Q."/>
            <person name="Wang J."/>
            <person name="Zhang H."/>
            <person name="Yu L."/>
            <person name="Shigenobu S."/>
            <person name="Wang J."/>
            <person name="Liu J."/>
            <person name="Flicek P."/>
            <person name="Searle S."/>
            <person name="Wang J."/>
            <person name="Kuratani S."/>
            <person name="Yin Y."/>
            <person name="Aken B."/>
            <person name="Zhang G."/>
            <person name="Irie N."/>
        </authorList>
    </citation>
    <scope>NUCLEOTIDE SEQUENCE [LARGE SCALE GENOMIC DNA]</scope>
    <source>
        <strain evidence="7">Daiwa-1</strain>
    </source>
</reference>
<dbReference type="Ensembl" id="ENSPSIT00000016072.1">
    <property type="protein sequence ID" value="ENSPSIP00000015997.1"/>
    <property type="gene ID" value="ENSPSIG00000014274.1"/>
</dbReference>
<reference evidence="6" key="3">
    <citation type="submission" date="2025-08" db="UniProtKB">
        <authorList>
            <consortium name="Ensembl"/>
        </authorList>
    </citation>
    <scope>IDENTIFICATION</scope>
</reference>
<dbReference type="SMART" id="SM00034">
    <property type="entry name" value="CLECT"/>
    <property type="match status" value="1"/>
</dbReference>
<keyword evidence="4" id="KW-0812">Transmembrane</keyword>
<dbReference type="eggNOG" id="KOG4297">
    <property type="taxonomic scope" value="Eukaryota"/>
</dbReference>
<dbReference type="PANTHER" id="PTHR45710">
    <property type="entry name" value="C-TYPE LECTIN DOMAIN-CONTAINING PROTEIN 180"/>
    <property type="match status" value="1"/>
</dbReference>
<proteinExistence type="predicted"/>
<protein>
    <recommendedName>
        <fullName evidence="5">C-type lectin domain-containing protein</fullName>
    </recommendedName>
</protein>
<dbReference type="GO" id="GO:0005886">
    <property type="term" value="C:plasma membrane"/>
    <property type="evidence" value="ECO:0007669"/>
    <property type="project" value="UniProtKB-SubCell"/>
</dbReference>
<dbReference type="InterPro" id="IPR001304">
    <property type="entry name" value="C-type_lectin-like"/>
</dbReference>
<feature type="region of interest" description="Disordered" evidence="3">
    <location>
        <begin position="1"/>
        <end position="23"/>
    </location>
</feature>
<evidence type="ECO:0000256" key="3">
    <source>
        <dbReference type="SAM" id="MobiDB-lite"/>
    </source>
</evidence>
<keyword evidence="2" id="KW-0430">Lectin</keyword>
<comment type="subcellular location">
    <subcellularLocation>
        <location evidence="1">Cell membrane</location>
        <topology evidence="1">Single-pass type II membrane protein</topology>
    </subcellularLocation>
</comment>
<keyword evidence="4" id="KW-0472">Membrane</keyword>
<dbReference type="Gene3D" id="3.10.100.10">
    <property type="entry name" value="Mannose-Binding Protein A, subunit A"/>
    <property type="match status" value="1"/>
</dbReference>
<dbReference type="Proteomes" id="UP000007267">
    <property type="component" value="Unassembled WGS sequence"/>
</dbReference>
<evidence type="ECO:0000256" key="4">
    <source>
        <dbReference type="SAM" id="Phobius"/>
    </source>
</evidence>
<evidence type="ECO:0000313" key="7">
    <source>
        <dbReference type="Proteomes" id="UP000007267"/>
    </source>
</evidence>
<name>K7G6T6_PELSI</name>
<dbReference type="OMA" id="DRTWNEG"/>
<evidence type="ECO:0000259" key="5">
    <source>
        <dbReference type="PROSITE" id="PS50041"/>
    </source>
</evidence>
<dbReference type="SUPFAM" id="SSF56436">
    <property type="entry name" value="C-type lectin-like"/>
    <property type="match status" value="1"/>
</dbReference>
<accession>K7G6T6</accession>
<reference evidence="7" key="1">
    <citation type="submission" date="2011-10" db="EMBL/GenBank/DDBJ databases">
        <authorList>
            <consortium name="Soft-shell Turtle Genome Consortium"/>
        </authorList>
    </citation>
    <scope>NUCLEOTIDE SEQUENCE [LARGE SCALE GENOMIC DNA]</scope>
    <source>
        <strain evidence="7">Daiwa-1</strain>
    </source>
</reference>
<keyword evidence="4" id="KW-1133">Transmembrane helix</keyword>
<dbReference type="PANTHER" id="PTHR45710:SF15">
    <property type="entry name" value="C-TYPE LECTIN DOMAIN FAMILY 2 MEMBER B"/>
    <property type="match status" value="1"/>
</dbReference>
<dbReference type="InterPro" id="IPR050828">
    <property type="entry name" value="C-type_lectin/matrix_domain"/>
</dbReference>
<feature type="transmembrane region" description="Helical" evidence="4">
    <location>
        <begin position="41"/>
        <end position="68"/>
    </location>
</feature>
<organism evidence="6 7">
    <name type="scientific">Pelodiscus sinensis</name>
    <name type="common">Chinese softshell turtle</name>
    <name type="synonym">Trionyx sinensis</name>
    <dbReference type="NCBI Taxonomy" id="13735"/>
    <lineage>
        <taxon>Eukaryota</taxon>
        <taxon>Metazoa</taxon>
        <taxon>Chordata</taxon>
        <taxon>Craniata</taxon>
        <taxon>Vertebrata</taxon>
        <taxon>Euteleostomi</taxon>
        <taxon>Archelosauria</taxon>
        <taxon>Testudinata</taxon>
        <taxon>Testudines</taxon>
        <taxon>Cryptodira</taxon>
        <taxon>Trionychia</taxon>
        <taxon>Trionychidae</taxon>
        <taxon>Pelodiscus</taxon>
    </lineage>
</organism>
<keyword evidence="7" id="KW-1185">Reference proteome</keyword>
<dbReference type="EMBL" id="AGCU01001621">
    <property type="status" value="NOT_ANNOTATED_CDS"/>
    <property type="molecule type" value="Genomic_DNA"/>
</dbReference>
<feature type="domain" description="C-type lectin" evidence="5">
    <location>
        <begin position="85"/>
        <end position="156"/>
    </location>
</feature>
<dbReference type="InterPro" id="IPR016186">
    <property type="entry name" value="C-type_lectin-like/link_sf"/>
</dbReference>
<dbReference type="AlphaFoldDB" id="K7G6T6"/>
<dbReference type="Pfam" id="PF00059">
    <property type="entry name" value="Lectin_C"/>
    <property type="match status" value="1"/>
</dbReference>
<reference evidence="6" key="4">
    <citation type="submission" date="2025-09" db="UniProtKB">
        <authorList>
            <consortium name="Ensembl"/>
        </authorList>
    </citation>
    <scope>IDENTIFICATION</scope>
</reference>